<feature type="region of interest" description="Disordered" evidence="1">
    <location>
        <begin position="190"/>
        <end position="224"/>
    </location>
</feature>
<accession>A0ABD0R3I0</accession>
<sequence length="237" mass="25825">GNHFRTFNSLHFPQSRTWDSHFLFRVLRVTSSLSAIYRSPCWLVPREVLFSLTINPECLISPFIAFLLPTGLFILVCLNFCCLPFDPLPGLLFTLLDYLRYPSLPLFEPCLFNSALLIKCVAYGSQASGSVNDFVTENFANYGSSDCTPDHIGVICLSLAVDGSSDCTPDHIGVVCSSLDVVSPPTTIGPPHRPHGAVSEGFARTTSNSSTRHISRDHTTTGSSACCRQPTSCLSGE</sequence>
<feature type="non-terminal residue" evidence="2">
    <location>
        <position position="1"/>
    </location>
</feature>
<feature type="non-terminal residue" evidence="2">
    <location>
        <position position="237"/>
    </location>
</feature>
<evidence type="ECO:0000313" key="3">
    <source>
        <dbReference type="Proteomes" id="UP001529510"/>
    </source>
</evidence>
<dbReference type="EMBL" id="JAMKFB020000005">
    <property type="protein sequence ID" value="KAL0192335.1"/>
    <property type="molecule type" value="Genomic_DNA"/>
</dbReference>
<organism evidence="2 3">
    <name type="scientific">Cirrhinus mrigala</name>
    <name type="common">Mrigala</name>
    <dbReference type="NCBI Taxonomy" id="683832"/>
    <lineage>
        <taxon>Eukaryota</taxon>
        <taxon>Metazoa</taxon>
        <taxon>Chordata</taxon>
        <taxon>Craniata</taxon>
        <taxon>Vertebrata</taxon>
        <taxon>Euteleostomi</taxon>
        <taxon>Actinopterygii</taxon>
        <taxon>Neopterygii</taxon>
        <taxon>Teleostei</taxon>
        <taxon>Ostariophysi</taxon>
        <taxon>Cypriniformes</taxon>
        <taxon>Cyprinidae</taxon>
        <taxon>Labeoninae</taxon>
        <taxon>Labeonini</taxon>
        <taxon>Cirrhinus</taxon>
    </lineage>
</organism>
<gene>
    <name evidence="2" type="ORF">M9458_010631</name>
</gene>
<reference evidence="2 3" key="1">
    <citation type="submission" date="2024-05" db="EMBL/GenBank/DDBJ databases">
        <title>Genome sequencing and assembly of Indian major carp, Cirrhinus mrigala (Hamilton, 1822).</title>
        <authorList>
            <person name="Mohindra V."/>
            <person name="Chowdhury L.M."/>
            <person name="Lal K."/>
            <person name="Jena J.K."/>
        </authorList>
    </citation>
    <scope>NUCLEOTIDE SEQUENCE [LARGE SCALE GENOMIC DNA]</scope>
    <source>
        <strain evidence="2">CM1030</strain>
        <tissue evidence="2">Blood</tissue>
    </source>
</reference>
<name>A0ABD0R3I0_CIRMR</name>
<keyword evidence="3" id="KW-1185">Reference proteome</keyword>
<comment type="caution">
    <text evidence="2">The sequence shown here is derived from an EMBL/GenBank/DDBJ whole genome shotgun (WGS) entry which is preliminary data.</text>
</comment>
<dbReference type="AlphaFoldDB" id="A0ABD0R3I0"/>
<evidence type="ECO:0000256" key="1">
    <source>
        <dbReference type="SAM" id="MobiDB-lite"/>
    </source>
</evidence>
<dbReference type="Proteomes" id="UP001529510">
    <property type="component" value="Unassembled WGS sequence"/>
</dbReference>
<protein>
    <submittedName>
        <fullName evidence="2">Uncharacterized protein</fullName>
    </submittedName>
</protein>
<proteinExistence type="predicted"/>
<evidence type="ECO:0000313" key="2">
    <source>
        <dbReference type="EMBL" id="KAL0192335.1"/>
    </source>
</evidence>